<proteinExistence type="inferred from homology"/>
<keyword evidence="6 7" id="KW-0472">Membrane</keyword>
<dbReference type="EMBL" id="FQXH01000022">
    <property type="protein sequence ID" value="SHH39921.1"/>
    <property type="molecule type" value="Genomic_DNA"/>
</dbReference>
<sequence length="332" mass="37504">MEYRRVGYSIMSRFIVKKIKQTVITIFILSLGVFMISHLAPGDPLVSVYGDGVERLSSEARMNVIKNLGLDKPLIYQYAIWIKNALKGDLGYSYKYKMPVKDVIKIHFFNTFCLMGFSILFILLLSVSLGLITALNEGKLLDRIITRFSTLLYCIPGFWISLILILVFCTNLKIFPSSGVYDIGKEDDILNRLYHLILPLTVIVIGHLGYYSNFVRNKILEELKEDYIILARAKGLSKFEIILKHPLKKVMPSIIILMSLSLSHLIAGGFVVEYIFSYSGIGKLVFESAKYHDYPLLMGTVILTGIIVVLGSLISDILSSLIDPRLKEKGMD</sequence>
<dbReference type="CDD" id="cd06261">
    <property type="entry name" value="TM_PBP2"/>
    <property type="match status" value="1"/>
</dbReference>
<organism evidence="9 10">
    <name type="scientific">Tepidibacter thalassicus DSM 15285</name>
    <dbReference type="NCBI Taxonomy" id="1123350"/>
    <lineage>
        <taxon>Bacteria</taxon>
        <taxon>Bacillati</taxon>
        <taxon>Bacillota</taxon>
        <taxon>Clostridia</taxon>
        <taxon>Peptostreptococcales</taxon>
        <taxon>Peptostreptococcaceae</taxon>
        <taxon>Tepidibacter</taxon>
    </lineage>
</organism>
<feature type="transmembrane region" description="Helical" evidence="7">
    <location>
        <begin position="21"/>
        <end position="40"/>
    </location>
</feature>
<dbReference type="AlphaFoldDB" id="A0A1M5SMX7"/>
<evidence type="ECO:0000256" key="3">
    <source>
        <dbReference type="ARBA" id="ARBA00022475"/>
    </source>
</evidence>
<accession>A0A1M5SMX7</accession>
<dbReference type="Pfam" id="PF19300">
    <property type="entry name" value="BPD_transp_1_N"/>
    <property type="match status" value="1"/>
</dbReference>
<dbReference type="InterPro" id="IPR045621">
    <property type="entry name" value="BPD_transp_1_N"/>
</dbReference>
<comment type="similarity">
    <text evidence="7">Belongs to the binding-protein-dependent transport system permease family.</text>
</comment>
<feature type="domain" description="ABC transmembrane type-1" evidence="8">
    <location>
        <begin position="108"/>
        <end position="319"/>
    </location>
</feature>
<evidence type="ECO:0000256" key="6">
    <source>
        <dbReference type="ARBA" id="ARBA00023136"/>
    </source>
</evidence>
<dbReference type="GO" id="GO:0005886">
    <property type="term" value="C:plasma membrane"/>
    <property type="evidence" value="ECO:0007669"/>
    <property type="project" value="UniProtKB-SubCell"/>
</dbReference>
<protein>
    <submittedName>
        <fullName evidence="9">Peptide/nickel transport system permease protein</fullName>
    </submittedName>
</protein>
<dbReference type="PANTHER" id="PTHR43163:SF6">
    <property type="entry name" value="DIPEPTIDE TRANSPORT SYSTEM PERMEASE PROTEIN DPPB-RELATED"/>
    <property type="match status" value="1"/>
</dbReference>
<dbReference type="STRING" id="1123350.SAMN02744040_01827"/>
<keyword evidence="4 7" id="KW-0812">Transmembrane</keyword>
<dbReference type="RefSeq" id="WP_242939271.1">
    <property type="nucleotide sequence ID" value="NZ_FQXH01000022.1"/>
</dbReference>
<keyword evidence="5 7" id="KW-1133">Transmembrane helix</keyword>
<dbReference type="InterPro" id="IPR035906">
    <property type="entry name" value="MetI-like_sf"/>
</dbReference>
<keyword evidence="3" id="KW-1003">Cell membrane</keyword>
<dbReference type="PANTHER" id="PTHR43163">
    <property type="entry name" value="DIPEPTIDE TRANSPORT SYSTEM PERMEASE PROTEIN DPPB-RELATED"/>
    <property type="match status" value="1"/>
</dbReference>
<feature type="transmembrane region" description="Helical" evidence="7">
    <location>
        <begin position="108"/>
        <end position="131"/>
    </location>
</feature>
<dbReference type="SUPFAM" id="SSF161098">
    <property type="entry name" value="MetI-like"/>
    <property type="match status" value="1"/>
</dbReference>
<evidence type="ECO:0000313" key="9">
    <source>
        <dbReference type="EMBL" id="SHH39921.1"/>
    </source>
</evidence>
<keyword evidence="2 7" id="KW-0813">Transport</keyword>
<evidence type="ECO:0000259" key="8">
    <source>
        <dbReference type="PROSITE" id="PS50928"/>
    </source>
</evidence>
<keyword evidence="10" id="KW-1185">Reference proteome</keyword>
<feature type="transmembrane region" description="Helical" evidence="7">
    <location>
        <begin position="254"/>
        <end position="276"/>
    </location>
</feature>
<gene>
    <name evidence="9" type="ORF">SAMN02744040_01827</name>
</gene>
<dbReference type="InterPro" id="IPR000515">
    <property type="entry name" value="MetI-like"/>
</dbReference>
<evidence type="ECO:0000256" key="1">
    <source>
        <dbReference type="ARBA" id="ARBA00004651"/>
    </source>
</evidence>
<evidence type="ECO:0000313" key="10">
    <source>
        <dbReference type="Proteomes" id="UP000242520"/>
    </source>
</evidence>
<comment type="subcellular location">
    <subcellularLocation>
        <location evidence="1 7">Cell membrane</location>
        <topology evidence="1 7">Multi-pass membrane protein</topology>
    </subcellularLocation>
</comment>
<feature type="transmembrane region" description="Helical" evidence="7">
    <location>
        <begin position="151"/>
        <end position="173"/>
    </location>
</feature>
<evidence type="ECO:0000256" key="2">
    <source>
        <dbReference type="ARBA" id="ARBA00022448"/>
    </source>
</evidence>
<dbReference type="PROSITE" id="PS50928">
    <property type="entry name" value="ABC_TM1"/>
    <property type="match status" value="1"/>
</dbReference>
<feature type="transmembrane region" description="Helical" evidence="7">
    <location>
        <begin position="296"/>
        <end position="322"/>
    </location>
</feature>
<feature type="transmembrane region" description="Helical" evidence="7">
    <location>
        <begin position="193"/>
        <end position="211"/>
    </location>
</feature>
<evidence type="ECO:0000256" key="7">
    <source>
        <dbReference type="RuleBase" id="RU363032"/>
    </source>
</evidence>
<name>A0A1M5SMX7_9FIRM</name>
<dbReference type="Proteomes" id="UP000242520">
    <property type="component" value="Unassembled WGS sequence"/>
</dbReference>
<dbReference type="Pfam" id="PF00528">
    <property type="entry name" value="BPD_transp_1"/>
    <property type="match status" value="1"/>
</dbReference>
<reference evidence="10" key="1">
    <citation type="submission" date="2016-11" db="EMBL/GenBank/DDBJ databases">
        <authorList>
            <person name="Varghese N."/>
            <person name="Submissions S."/>
        </authorList>
    </citation>
    <scope>NUCLEOTIDE SEQUENCE [LARGE SCALE GENOMIC DNA]</scope>
    <source>
        <strain evidence="10">DSM 15285</strain>
    </source>
</reference>
<dbReference type="GO" id="GO:0055085">
    <property type="term" value="P:transmembrane transport"/>
    <property type="evidence" value="ECO:0007669"/>
    <property type="project" value="InterPro"/>
</dbReference>
<evidence type="ECO:0000256" key="5">
    <source>
        <dbReference type="ARBA" id="ARBA00022989"/>
    </source>
</evidence>
<dbReference type="Gene3D" id="1.10.3720.10">
    <property type="entry name" value="MetI-like"/>
    <property type="match status" value="1"/>
</dbReference>
<evidence type="ECO:0000256" key="4">
    <source>
        <dbReference type="ARBA" id="ARBA00022692"/>
    </source>
</evidence>